<protein>
    <submittedName>
        <fullName evidence="2">Uncharacterized protein</fullName>
    </submittedName>
</protein>
<reference evidence="2" key="1">
    <citation type="submission" date="2025-08" db="UniProtKB">
        <authorList>
            <consortium name="Ensembl"/>
        </authorList>
    </citation>
    <scope>IDENTIFICATION</scope>
</reference>
<dbReference type="GO" id="GO:0005262">
    <property type="term" value="F:calcium channel activity"/>
    <property type="evidence" value="ECO:0007669"/>
    <property type="project" value="InterPro"/>
</dbReference>
<evidence type="ECO:0000256" key="1">
    <source>
        <dbReference type="SAM" id="Phobius"/>
    </source>
</evidence>
<keyword evidence="1" id="KW-1133">Transmembrane helix</keyword>
<keyword evidence="1" id="KW-0812">Transmembrane</keyword>
<keyword evidence="1" id="KW-0472">Membrane</keyword>
<feature type="transmembrane region" description="Helical" evidence="1">
    <location>
        <begin position="115"/>
        <end position="140"/>
    </location>
</feature>
<dbReference type="PANTHER" id="PTHR31767">
    <property type="entry name" value="VOLTAGE-DEPENDENT CALCIUM CHANNEL GAMMA-LIKE SUBUNIT"/>
    <property type="match status" value="1"/>
</dbReference>
<dbReference type="AlphaFoldDB" id="A0A8D1UME5"/>
<evidence type="ECO:0000313" key="3">
    <source>
        <dbReference type="Proteomes" id="UP000694723"/>
    </source>
</evidence>
<accession>A0A8D1UME5</accession>
<name>A0A8D1UME5_PIG</name>
<sequence length="191" mass="21276">MTTLNVQAQRLLAQCRPCQSSPESFIWTLIILSASQSMILSSVSICDGHWLLVEDHQFGLWHFCMASNQTAAPHCLRDLSQAHITATLAMVVTIFGLVLLLVSQVYEDLHSWRKWAMGSVLLLVSFIHSFGGLLIFWILLRNQVTLIGLTLIFWSQLAASVLFFLKAISGLISTSSPTSTAHSFPDMPWSQ</sequence>
<proteinExistence type="predicted"/>
<dbReference type="Ensembl" id="ENSSSCT00060026950.1">
    <property type="protein sequence ID" value="ENSSSCP00060011476.1"/>
    <property type="gene ID" value="ENSSSCG00060019940.1"/>
</dbReference>
<dbReference type="GO" id="GO:0016020">
    <property type="term" value="C:membrane"/>
    <property type="evidence" value="ECO:0007669"/>
    <property type="project" value="InterPro"/>
</dbReference>
<dbReference type="Pfam" id="PF15108">
    <property type="entry name" value="TMEM37"/>
    <property type="match status" value="1"/>
</dbReference>
<dbReference type="PANTHER" id="PTHR31767:SF0">
    <property type="entry name" value="VOLTAGE-DEPENDENT CALCIUM CHANNEL GAMMA-LIKE SUBUNIT"/>
    <property type="match status" value="1"/>
</dbReference>
<dbReference type="InterPro" id="IPR029372">
    <property type="entry name" value="Tmem37"/>
</dbReference>
<feature type="transmembrane region" description="Helical" evidence="1">
    <location>
        <begin position="146"/>
        <end position="165"/>
    </location>
</feature>
<feature type="transmembrane region" description="Helical" evidence="1">
    <location>
        <begin position="82"/>
        <end position="103"/>
    </location>
</feature>
<dbReference type="GO" id="GO:0005244">
    <property type="term" value="F:voltage-gated monoatomic ion channel activity"/>
    <property type="evidence" value="ECO:0007669"/>
    <property type="project" value="InterPro"/>
</dbReference>
<evidence type="ECO:0000313" key="2">
    <source>
        <dbReference type="Ensembl" id="ENSSSCP00060011476.1"/>
    </source>
</evidence>
<organism evidence="2 3">
    <name type="scientific">Sus scrofa</name>
    <name type="common">Pig</name>
    <dbReference type="NCBI Taxonomy" id="9823"/>
    <lineage>
        <taxon>Eukaryota</taxon>
        <taxon>Metazoa</taxon>
        <taxon>Chordata</taxon>
        <taxon>Craniata</taxon>
        <taxon>Vertebrata</taxon>
        <taxon>Euteleostomi</taxon>
        <taxon>Mammalia</taxon>
        <taxon>Eutheria</taxon>
        <taxon>Laurasiatheria</taxon>
        <taxon>Artiodactyla</taxon>
        <taxon>Suina</taxon>
        <taxon>Suidae</taxon>
        <taxon>Sus</taxon>
    </lineage>
</organism>
<dbReference type="Proteomes" id="UP000694723">
    <property type="component" value="Unplaced"/>
</dbReference>